<dbReference type="InParanoid" id="A0A804UJ02"/>
<organism evidence="2 3">
    <name type="scientific">Zea mays</name>
    <name type="common">Maize</name>
    <dbReference type="NCBI Taxonomy" id="4577"/>
    <lineage>
        <taxon>Eukaryota</taxon>
        <taxon>Viridiplantae</taxon>
        <taxon>Streptophyta</taxon>
        <taxon>Embryophyta</taxon>
        <taxon>Tracheophyta</taxon>
        <taxon>Spermatophyta</taxon>
        <taxon>Magnoliopsida</taxon>
        <taxon>Liliopsida</taxon>
        <taxon>Poales</taxon>
        <taxon>Poaceae</taxon>
        <taxon>PACMAD clade</taxon>
        <taxon>Panicoideae</taxon>
        <taxon>Andropogonodae</taxon>
        <taxon>Andropogoneae</taxon>
        <taxon>Tripsacinae</taxon>
        <taxon>Zea</taxon>
    </lineage>
</organism>
<keyword evidence="3" id="KW-1185">Reference proteome</keyword>
<evidence type="ECO:0000313" key="3">
    <source>
        <dbReference type="Proteomes" id="UP000007305"/>
    </source>
</evidence>
<keyword evidence="1" id="KW-0732">Signal</keyword>
<protein>
    <submittedName>
        <fullName evidence="2">Uncharacterized protein</fullName>
    </submittedName>
</protein>
<sequence length="91" mass="9236">MSSGKKMSVVVIMFMAALLLLLLATVESSSSSSAASSAMASSSSDQLGGLVALEAAGRKLLQIDLCGGRFCTIVDDCCITNPRCIANACTA</sequence>
<feature type="signal peptide" evidence="1">
    <location>
        <begin position="1"/>
        <end position="28"/>
    </location>
</feature>
<reference evidence="3" key="1">
    <citation type="journal article" date="2009" name="Science">
        <title>The B73 maize genome: complexity, diversity, and dynamics.</title>
        <authorList>
            <person name="Schnable P.S."/>
            <person name="Ware D."/>
            <person name="Fulton R.S."/>
            <person name="Stein J.C."/>
            <person name="Wei F."/>
            <person name="Pasternak S."/>
            <person name="Liang C."/>
            <person name="Zhang J."/>
            <person name="Fulton L."/>
            <person name="Graves T.A."/>
            <person name="Minx P."/>
            <person name="Reily A.D."/>
            <person name="Courtney L."/>
            <person name="Kruchowski S.S."/>
            <person name="Tomlinson C."/>
            <person name="Strong C."/>
            <person name="Delehaunty K."/>
            <person name="Fronick C."/>
            <person name="Courtney B."/>
            <person name="Rock S.M."/>
            <person name="Belter E."/>
            <person name="Du F."/>
            <person name="Kim K."/>
            <person name="Abbott R.M."/>
            <person name="Cotton M."/>
            <person name="Levy A."/>
            <person name="Marchetto P."/>
            <person name="Ochoa K."/>
            <person name="Jackson S.M."/>
            <person name="Gillam B."/>
            <person name="Chen W."/>
            <person name="Yan L."/>
            <person name="Higginbotham J."/>
            <person name="Cardenas M."/>
            <person name="Waligorski J."/>
            <person name="Applebaum E."/>
            <person name="Phelps L."/>
            <person name="Falcone J."/>
            <person name="Kanchi K."/>
            <person name="Thane T."/>
            <person name="Scimone A."/>
            <person name="Thane N."/>
            <person name="Henke J."/>
            <person name="Wang T."/>
            <person name="Ruppert J."/>
            <person name="Shah N."/>
            <person name="Rotter K."/>
            <person name="Hodges J."/>
            <person name="Ingenthron E."/>
            <person name="Cordes M."/>
            <person name="Kohlberg S."/>
            <person name="Sgro J."/>
            <person name="Delgado B."/>
            <person name="Mead K."/>
            <person name="Chinwalla A."/>
            <person name="Leonard S."/>
            <person name="Crouse K."/>
            <person name="Collura K."/>
            <person name="Kudrna D."/>
            <person name="Currie J."/>
            <person name="He R."/>
            <person name="Angelova A."/>
            <person name="Rajasekar S."/>
            <person name="Mueller T."/>
            <person name="Lomeli R."/>
            <person name="Scara G."/>
            <person name="Ko A."/>
            <person name="Delaney K."/>
            <person name="Wissotski M."/>
            <person name="Lopez G."/>
            <person name="Campos D."/>
            <person name="Braidotti M."/>
            <person name="Ashley E."/>
            <person name="Golser W."/>
            <person name="Kim H."/>
            <person name="Lee S."/>
            <person name="Lin J."/>
            <person name="Dujmic Z."/>
            <person name="Kim W."/>
            <person name="Talag J."/>
            <person name="Zuccolo A."/>
            <person name="Fan C."/>
            <person name="Sebastian A."/>
            <person name="Kramer M."/>
            <person name="Spiegel L."/>
            <person name="Nascimento L."/>
            <person name="Zutavern T."/>
            <person name="Miller B."/>
            <person name="Ambroise C."/>
            <person name="Muller S."/>
            <person name="Spooner W."/>
            <person name="Narechania A."/>
            <person name="Ren L."/>
            <person name="Wei S."/>
            <person name="Kumari S."/>
            <person name="Faga B."/>
            <person name="Levy M.J."/>
            <person name="McMahan L."/>
            <person name="Van Buren P."/>
            <person name="Vaughn M.W."/>
            <person name="Ying K."/>
            <person name="Yeh C.-T."/>
            <person name="Emrich S.J."/>
            <person name="Jia Y."/>
            <person name="Kalyanaraman A."/>
            <person name="Hsia A.-P."/>
            <person name="Barbazuk W.B."/>
            <person name="Baucom R.S."/>
            <person name="Brutnell T.P."/>
            <person name="Carpita N.C."/>
            <person name="Chaparro C."/>
            <person name="Chia J.-M."/>
            <person name="Deragon J.-M."/>
            <person name="Estill J.C."/>
            <person name="Fu Y."/>
            <person name="Jeddeloh J.A."/>
            <person name="Han Y."/>
            <person name="Lee H."/>
            <person name="Li P."/>
            <person name="Lisch D.R."/>
            <person name="Liu S."/>
            <person name="Liu Z."/>
            <person name="Nagel D.H."/>
            <person name="McCann M.C."/>
            <person name="SanMiguel P."/>
            <person name="Myers A.M."/>
            <person name="Nettleton D."/>
            <person name="Nguyen J."/>
            <person name="Penning B.W."/>
            <person name="Ponnala L."/>
            <person name="Schneider K.L."/>
            <person name="Schwartz D.C."/>
            <person name="Sharma A."/>
            <person name="Soderlund C."/>
            <person name="Springer N.M."/>
            <person name="Sun Q."/>
            <person name="Wang H."/>
            <person name="Waterman M."/>
            <person name="Westerman R."/>
            <person name="Wolfgruber T.K."/>
            <person name="Yang L."/>
            <person name="Yu Y."/>
            <person name="Zhang L."/>
            <person name="Zhou S."/>
            <person name="Zhu Q."/>
            <person name="Bennetzen J.L."/>
            <person name="Dawe R.K."/>
            <person name="Jiang J."/>
            <person name="Jiang N."/>
            <person name="Presting G.G."/>
            <person name="Wessler S.R."/>
            <person name="Aluru S."/>
            <person name="Martienssen R.A."/>
            <person name="Clifton S.W."/>
            <person name="McCombie W.R."/>
            <person name="Wing R.A."/>
            <person name="Wilson R.K."/>
        </authorList>
    </citation>
    <scope>NUCLEOTIDE SEQUENCE [LARGE SCALE GENOMIC DNA]</scope>
    <source>
        <strain evidence="3">cv. B73</strain>
    </source>
</reference>
<reference evidence="2" key="3">
    <citation type="submission" date="2021-05" db="UniProtKB">
        <authorList>
            <consortium name="EnsemblPlants"/>
        </authorList>
    </citation>
    <scope>IDENTIFICATION</scope>
    <source>
        <strain evidence="2">cv. B73</strain>
    </source>
</reference>
<proteinExistence type="predicted"/>
<dbReference type="AlphaFoldDB" id="A0A804UJ02"/>
<evidence type="ECO:0000256" key="1">
    <source>
        <dbReference type="SAM" id="SignalP"/>
    </source>
</evidence>
<name>A0A804UJ02_MAIZE</name>
<dbReference type="Gramene" id="Zm00001eb378610_T001">
    <property type="protein sequence ID" value="Zm00001eb378610_P001"/>
    <property type="gene ID" value="Zm00001eb378610"/>
</dbReference>
<reference evidence="2" key="2">
    <citation type="submission" date="2019-07" db="EMBL/GenBank/DDBJ databases">
        <authorList>
            <person name="Seetharam A."/>
            <person name="Woodhouse M."/>
            <person name="Cannon E."/>
        </authorList>
    </citation>
    <scope>NUCLEOTIDE SEQUENCE [LARGE SCALE GENOMIC DNA]</scope>
    <source>
        <strain evidence="2">cv. B73</strain>
    </source>
</reference>
<dbReference type="Proteomes" id="UP000007305">
    <property type="component" value="Chromosome 9"/>
</dbReference>
<dbReference type="EnsemblPlants" id="Zm00001eb378610_T001">
    <property type="protein sequence ID" value="Zm00001eb378610_P001"/>
    <property type="gene ID" value="Zm00001eb378610"/>
</dbReference>
<accession>A0A804UJ02</accession>
<evidence type="ECO:0000313" key="2">
    <source>
        <dbReference type="EnsemblPlants" id="Zm00001eb378610_P001"/>
    </source>
</evidence>
<feature type="chain" id="PRO_5032688342" evidence="1">
    <location>
        <begin position="29"/>
        <end position="91"/>
    </location>
</feature>